<evidence type="ECO:0000256" key="2">
    <source>
        <dbReference type="ARBA" id="ARBA00007346"/>
    </source>
</evidence>
<dbReference type="Ensembl" id="ENSVURT00010004907.1">
    <property type="protein sequence ID" value="ENSVURP00010004317.1"/>
    <property type="gene ID" value="ENSVURG00010003453.1"/>
</dbReference>
<keyword evidence="9" id="KW-0472">Membrane</keyword>
<name>A0A4X2K530_VOMUR</name>
<dbReference type="PANTHER" id="PTHR12441">
    <property type="entry name" value="ATP SYNTHASE COUPLING FACTOR 6, MITOCHONDRIAL"/>
    <property type="match status" value="1"/>
</dbReference>
<dbReference type="PANTHER" id="PTHR12441:SF10">
    <property type="entry name" value="ATP SYNTHASE-COUPLING FACTOR 6, MITOCHONDRIAL"/>
    <property type="match status" value="1"/>
</dbReference>
<evidence type="ECO:0000256" key="12">
    <source>
        <dbReference type="ARBA" id="ARBA00064647"/>
    </source>
</evidence>
<keyword evidence="4" id="KW-0138">CF(0)</keyword>
<dbReference type="Proteomes" id="UP000314987">
    <property type="component" value="Unassembled WGS sequence"/>
</dbReference>
<evidence type="ECO:0000256" key="5">
    <source>
        <dbReference type="ARBA" id="ARBA00022781"/>
    </source>
</evidence>
<dbReference type="GO" id="GO:0045259">
    <property type="term" value="C:proton-transporting ATP synthase complex"/>
    <property type="evidence" value="ECO:0007669"/>
    <property type="project" value="UniProtKB-KW"/>
</dbReference>
<evidence type="ECO:0000256" key="7">
    <source>
        <dbReference type="ARBA" id="ARBA00023065"/>
    </source>
</evidence>
<dbReference type="GeneTree" id="ENSGT01040000241208"/>
<evidence type="ECO:0000256" key="13">
    <source>
        <dbReference type="ARBA" id="ARBA00073749"/>
    </source>
</evidence>
<comment type="subcellular location">
    <subcellularLocation>
        <location evidence="1">Mitochondrion inner membrane</location>
    </subcellularLocation>
</comment>
<keyword evidence="7" id="KW-0406">Ion transport</keyword>
<evidence type="ECO:0000313" key="15">
    <source>
        <dbReference type="Proteomes" id="UP000314987"/>
    </source>
</evidence>
<sequence length="86" mass="10027">NKELNPVFFLKKTLCKQDLFKGPVGLGPEYQQELDRELLQFKRMYDGADMDPFPTFTLEDPNFEETPKSQAWGITVEYVLLFGYLS</sequence>
<dbReference type="InterPro" id="IPR008387">
    <property type="entry name" value="ATP_synth_f6_mt"/>
</dbReference>
<accession>A0A4X2K530</accession>
<evidence type="ECO:0000256" key="3">
    <source>
        <dbReference type="ARBA" id="ARBA00022448"/>
    </source>
</evidence>
<comment type="similarity">
    <text evidence="2">Belongs to the eukaryotic ATPase subunit F6 family.</text>
</comment>
<keyword evidence="8" id="KW-0496">Mitochondrion</keyword>
<protein>
    <recommendedName>
        <fullName evidence="13">ATP synthase peripheral stalk subunit F6, mitochondrial</fullName>
    </recommendedName>
    <alternativeName>
        <fullName evidence="10">ATP synthase peripheral stalk subunit F6</fullName>
    </alternativeName>
</protein>
<dbReference type="Gene3D" id="1.10.246.110">
    <property type="entry name" value="Mitochondrial ATP synthase-coupling factor 6"/>
    <property type="match status" value="1"/>
</dbReference>
<organism evidence="14 15">
    <name type="scientific">Vombatus ursinus</name>
    <name type="common">Common wombat</name>
    <dbReference type="NCBI Taxonomy" id="29139"/>
    <lineage>
        <taxon>Eukaryota</taxon>
        <taxon>Metazoa</taxon>
        <taxon>Chordata</taxon>
        <taxon>Craniata</taxon>
        <taxon>Vertebrata</taxon>
        <taxon>Euteleostomi</taxon>
        <taxon>Mammalia</taxon>
        <taxon>Metatheria</taxon>
        <taxon>Diprotodontia</taxon>
        <taxon>Vombatidae</taxon>
        <taxon>Vombatus</taxon>
    </lineage>
</organism>
<evidence type="ECO:0000256" key="9">
    <source>
        <dbReference type="ARBA" id="ARBA00023136"/>
    </source>
</evidence>
<evidence type="ECO:0000256" key="1">
    <source>
        <dbReference type="ARBA" id="ARBA00004273"/>
    </source>
</evidence>
<dbReference type="GO" id="GO:0015986">
    <property type="term" value="P:proton motive force-driven ATP synthesis"/>
    <property type="evidence" value="ECO:0007669"/>
    <property type="project" value="InterPro"/>
</dbReference>
<keyword evidence="6" id="KW-0999">Mitochondrion inner membrane</keyword>
<dbReference type="GO" id="GO:0005743">
    <property type="term" value="C:mitochondrial inner membrane"/>
    <property type="evidence" value="ECO:0007669"/>
    <property type="project" value="UniProtKB-SubCell"/>
</dbReference>
<dbReference type="OMA" id="RMYDGAD"/>
<evidence type="ECO:0000256" key="10">
    <source>
        <dbReference type="ARBA" id="ARBA00029863"/>
    </source>
</evidence>
<evidence type="ECO:0000256" key="6">
    <source>
        <dbReference type="ARBA" id="ARBA00022792"/>
    </source>
</evidence>
<evidence type="ECO:0000256" key="4">
    <source>
        <dbReference type="ARBA" id="ARBA00022547"/>
    </source>
</evidence>
<keyword evidence="15" id="KW-1185">Reference proteome</keyword>
<proteinExistence type="inferred from homology"/>
<dbReference type="STRING" id="29139.ENSVURP00010004317"/>
<evidence type="ECO:0000256" key="8">
    <source>
        <dbReference type="ARBA" id="ARBA00023128"/>
    </source>
</evidence>
<keyword evidence="5" id="KW-0375">Hydrogen ion transport</keyword>
<keyword evidence="3" id="KW-0813">Transport</keyword>
<reference evidence="14" key="2">
    <citation type="submission" date="2025-08" db="UniProtKB">
        <authorList>
            <consortium name="Ensembl"/>
        </authorList>
    </citation>
    <scope>IDENTIFICATION</scope>
</reference>
<dbReference type="InterPro" id="IPR036204">
    <property type="entry name" value="ATP_synth_f6_sf_mt"/>
</dbReference>
<evidence type="ECO:0000313" key="14">
    <source>
        <dbReference type="Ensembl" id="ENSVURP00010004317.1"/>
    </source>
</evidence>
<dbReference type="SUPFAM" id="SSF111357">
    <property type="entry name" value="Mitochondrial ATP synthase coupling factor 6"/>
    <property type="match status" value="1"/>
</dbReference>
<dbReference type="AlphaFoldDB" id="A0A4X2K530"/>
<dbReference type="GO" id="GO:0015078">
    <property type="term" value="F:proton transmembrane transporter activity"/>
    <property type="evidence" value="ECO:0007669"/>
    <property type="project" value="InterPro"/>
</dbReference>
<evidence type="ECO:0000256" key="11">
    <source>
        <dbReference type="ARBA" id="ARBA00059339"/>
    </source>
</evidence>
<comment type="function">
    <text evidence="11">Subunit F6, of the mitochondrial membrane ATP synthase complex (F(1)F(0) ATP synthase or Complex V) that produces ATP from ADP in the presence of a proton gradient across the membrane which is generated by electron transport complexes of the respiratory chain. ATP synthase complex consist of a soluble F(1) head domain - the catalytic core - and a membrane F(1) domain - the membrane proton channel. These two domains are linked by a central stalk rotating inside the F(1) region and a stationary peripheral stalk. During catalysis, ATP synthesis in the catalytic domain of F(1) is coupled via a rotary mechanism of the central stalk subunits to proton translocation. In vivo, can only synthesize ATP although its ATP hydrolase activity can be activated artificially in vitro. Part of the complex F(0) domain. Part of the complex F(0) domain and the peripheric stalk, which acts as a stator to hold the catalytic alpha(3)beta(3) subcomplex and subunit a/ATP6 static relative to the rotary elements.</text>
</comment>
<reference evidence="14" key="3">
    <citation type="submission" date="2025-09" db="UniProtKB">
        <authorList>
            <consortium name="Ensembl"/>
        </authorList>
    </citation>
    <scope>IDENTIFICATION</scope>
</reference>
<dbReference type="Pfam" id="PF05511">
    <property type="entry name" value="ATP-synt_F6"/>
    <property type="match status" value="1"/>
</dbReference>
<reference evidence="15" key="1">
    <citation type="submission" date="2018-12" db="EMBL/GenBank/DDBJ databases">
        <authorList>
            <person name="Yazar S."/>
        </authorList>
    </citation>
    <scope>NUCLEOTIDE SEQUENCE [LARGE SCALE GENOMIC DNA]</scope>
</reference>
<comment type="subunit">
    <text evidence="12">Component of the ATP synthase complex composed at least of ATP5F1A/subunit alpha, ATP5F1B/subunit beta, ATP5MC1/subunit c (homooctomer), MT-ATP6/subunit a, MT-ATP8/subunit 8, ATP5ME/subunit e, ATP5MF/subunit f, ATP5MG/subunit g, ATP5MK/subunit k, ATP5MJ/subunit j, ATP5F1C/subunit gamma, ATP5F1D/subunit delta, ATP5F1E/subunit epsilon, ATP5PF/subunit F6, ATP5PB/subunit b, ATP5PD/subunit d, ATP5PO/subunit OSCP. ATP synthase complex consists of a soluble F(1) head domain (subunits alpha(3) and beta(3)) - the catalytic core - and a membrane F(0) domain - the membrane proton channel (subunits c, a, 8, e, f, g, k and j). These two domains are linked by a central stalk (subunits gamma, delta, and epsilon) rotating inside the F1 region and a stationary peripheral stalk (subunits F6, b, d, and OSCP).</text>
</comment>